<dbReference type="Proteomes" id="UP000271889">
    <property type="component" value="Unassembled WGS sequence"/>
</dbReference>
<dbReference type="PROSITE" id="PS01000">
    <property type="entry name" value="SDH_CYT_1"/>
    <property type="match status" value="1"/>
</dbReference>
<evidence type="ECO:0000256" key="7">
    <source>
        <dbReference type="ARBA" id="ARBA00023136"/>
    </source>
</evidence>
<dbReference type="EMBL" id="UYRV01107867">
    <property type="protein sequence ID" value="VDN23809.1"/>
    <property type="molecule type" value="Genomic_DNA"/>
</dbReference>
<evidence type="ECO:0000256" key="5">
    <source>
        <dbReference type="ARBA" id="ARBA00022989"/>
    </source>
</evidence>
<dbReference type="GO" id="GO:0006121">
    <property type="term" value="P:mitochondrial electron transport, succinate to ubiquinone"/>
    <property type="evidence" value="ECO:0007669"/>
    <property type="project" value="TreeGrafter"/>
</dbReference>
<keyword evidence="4" id="KW-0479">Metal-binding</keyword>
<keyword evidence="7 8" id="KW-0472">Membrane</keyword>
<dbReference type="GO" id="GO:0006099">
    <property type="term" value="P:tricarboxylic acid cycle"/>
    <property type="evidence" value="ECO:0007669"/>
    <property type="project" value="InterPro"/>
</dbReference>
<sequence length="162" mass="18240">MLMSRILCRVAPQQLRSSRLIATTMVRREVKTPVQEWGWAYLQKQKSLGRPIAPHLGAYKPPITMIVSGLHRITGCVMAGTLLLGGIGFALLPFSFTDFVEYIRSWHLHPIITSAFKWVIVFPISLHVLNGIRFIGFDLAKGMKDIHEVSMLSLIGTRIPVF</sequence>
<dbReference type="InterPro" id="IPR014314">
    <property type="entry name" value="Succ_DH_cytb556"/>
</dbReference>
<proteinExistence type="predicted"/>
<accession>A0A3P7PYB7</accession>
<dbReference type="OrthoDB" id="588261at2759"/>
<dbReference type="CDD" id="cd03499">
    <property type="entry name" value="SQR_TypeC_SdhC"/>
    <property type="match status" value="1"/>
</dbReference>
<dbReference type="PANTHER" id="PTHR10978:SF5">
    <property type="entry name" value="SUCCINATE DEHYDROGENASE CYTOCHROME B560 SUBUNIT, MITOCHONDRIAL"/>
    <property type="match status" value="1"/>
</dbReference>
<dbReference type="SUPFAM" id="SSF81343">
    <property type="entry name" value="Fumarate reductase respiratory complex transmembrane subunits"/>
    <property type="match status" value="1"/>
</dbReference>
<keyword evidence="5 8" id="KW-1133">Transmembrane helix</keyword>
<evidence type="ECO:0000313" key="9">
    <source>
        <dbReference type="EMBL" id="VDN23809.1"/>
    </source>
</evidence>
<dbReference type="Gene3D" id="1.20.1300.10">
    <property type="entry name" value="Fumarate reductase/succinate dehydrogenase, transmembrane subunit"/>
    <property type="match status" value="1"/>
</dbReference>
<dbReference type="GO" id="GO:0005739">
    <property type="term" value="C:mitochondrion"/>
    <property type="evidence" value="ECO:0007669"/>
    <property type="project" value="GOC"/>
</dbReference>
<dbReference type="GO" id="GO:0016020">
    <property type="term" value="C:membrane"/>
    <property type="evidence" value="ECO:0007669"/>
    <property type="project" value="UniProtKB-SubCell"/>
</dbReference>
<dbReference type="InterPro" id="IPR000701">
    <property type="entry name" value="SuccDH_FuR_B_TM-su"/>
</dbReference>
<evidence type="ECO:0000313" key="10">
    <source>
        <dbReference type="Proteomes" id="UP000271889"/>
    </source>
</evidence>
<gene>
    <name evidence="9" type="ORF">CGOC_LOCUS9679</name>
</gene>
<dbReference type="Pfam" id="PF01127">
    <property type="entry name" value="Sdh_cyt"/>
    <property type="match status" value="1"/>
</dbReference>
<keyword evidence="3 8" id="KW-0812">Transmembrane</keyword>
<dbReference type="GO" id="GO:0009055">
    <property type="term" value="F:electron transfer activity"/>
    <property type="evidence" value="ECO:0007669"/>
    <property type="project" value="InterPro"/>
</dbReference>
<evidence type="ECO:0000256" key="2">
    <source>
        <dbReference type="ARBA" id="ARBA00022617"/>
    </source>
</evidence>
<name>A0A3P7PYB7_CYLGO</name>
<protein>
    <submittedName>
        <fullName evidence="9">Uncharacterized protein</fullName>
    </submittedName>
</protein>
<organism evidence="9 10">
    <name type="scientific">Cylicostephanus goldi</name>
    <name type="common">Nematode worm</name>
    <dbReference type="NCBI Taxonomy" id="71465"/>
    <lineage>
        <taxon>Eukaryota</taxon>
        <taxon>Metazoa</taxon>
        <taxon>Ecdysozoa</taxon>
        <taxon>Nematoda</taxon>
        <taxon>Chromadorea</taxon>
        <taxon>Rhabditida</taxon>
        <taxon>Rhabditina</taxon>
        <taxon>Rhabditomorpha</taxon>
        <taxon>Strongyloidea</taxon>
        <taxon>Strongylidae</taxon>
        <taxon>Cylicostephanus</taxon>
    </lineage>
</organism>
<feature type="transmembrane region" description="Helical" evidence="8">
    <location>
        <begin position="116"/>
        <end position="136"/>
    </location>
</feature>
<evidence type="ECO:0000256" key="6">
    <source>
        <dbReference type="ARBA" id="ARBA00023004"/>
    </source>
</evidence>
<dbReference type="PROSITE" id="PS01001">
    <property type="entry name" value="SDH_CYT_2"/>
    <property type="match status" value="1"/>
</dbReference>
<evidence type="ECO:0000256" key="8">
    <source>
        <dbReference type="SAM" id="Phobius"/>
    </source>
</evidence>
<keyword evidence="10" id="KW-1185">Reference proteome</keyword>
<feature type="transmembrane region" description="Helical" evidence="8">
    <location>
        <begin position="73"/>
        <end position="96"/>
    </location>
</feature>
<dbReference type="NCBIfam" id="TIGR02970">
    <property type="entry name" value="succ_dehyd_cytB"/>
    <property type="match status" value="1"/>
</dbReference>
<evidence type="ECO:0000256" key="3">
    <source>
        <dbReference type="ARBA" id="ARBA00022692"/>
    </source>
</evidence>
<dbReference type="AlphaFoldDB" id="A0A3P7PYB7"/>
<reference evidence="9 10" key="1">
    <citation type="submission" date="2018-11" db="EMBL/GenBank/DDBJ databases">
        <authorList>
            <consortium name="Pathogen Informatics"/>
        </authorList>
    </citation>
    <scope>NUCLEOTIDE SEQUENCE [LARGE SCALE GENOMIC DNA]</scope>
</reference>
<dbReference type="InterPro" id="IPR034804">
    <property type="entry name" value="SQR/QFR_C/D"/>
</dbReference>
<evidence type="ECO:0000256" key="4">
    <source>
        <dbReference type="ARBA" id="ARBA00022723"/>
    </source>
</evidence>
<dbReference type="InterPro" id="IPR018495">
    <property type="entry name" value="Succ_DH_cyt_bsu_CS"/>
</dbReference>
<keyword evidence="2" id="KW-0349">Heme</keyword>
<evidence type="ECO:0000256" key="1">
    <source>
        <dbReference type="ARBA" id="ARBA00004141"/>
    </source>
</evidence>
<keyword evidence="6" id="KW-0408">Iron</keyword>
<dbReference type="GO" id="GO:0046872">
    <property type="term" value="F:metal ion binding"/>
    <property type="evidence" value="ECO:0007669"/>
    <property type="project" value="UniProtKB-KW"/>
</dbReference>
<dbReference type="PANTHER" id="PTHR10978">
    <property type="entry name" value="SUCCINATE DEHYDROGENASE CYTOCHROME B560 SUBUNIT"/>
    <property type="match status" value="1"/>
</dbReference>
<comment type="subcellular location">
    <subcellularLocation>
        <location evidence="1">Membrane</location>
        <topology evidence="1">Multi-pass membrane protein</topology>
    </subcellularLocation>
</comment>